<keyword evidence="1" id="KW-0645">Protease</keyword>
<dbReference type="Gene3D" id="3.40.710.10">
    <property type="entry name" value="DD-peptidase/beta-lactamase superfamily"/>
    <property type="match status" value="1"/>
</dbReference>
<dbReference type="RefSeq" id="WP_176955440.1">
    <property type="nucleotide sequence ID" value="NZ_FNCN01000011.1"/>
</dbReference>
<dbReference type="Proteomes" id="UP000198923">
    <property type="component" value="Unassembled WGS sequence"/>
</dbReference>
<accession>A0A1G7ZSC1</accession>
<dbReference type="EMBL" id="FNCN01000011">
    <property type="protein sequence ID" value="SDH11602.1"/>
    <property type="molecule type" value="Genomic_DNA"/>
</dbReference>
<dbReference type="InterPro" id="IPR012338">
    <property type="entry name" value="Beta-lactam/transpept-like"/>
</dbReference>
<gene>
    <name evidence="1" type="ORF">SAMN05421505_111183</name>
</gene>
<organism evidence="1 2">
    <name type="scientific">Sinosporangium album</name>
    <dbReference type="NCBI Taxonomy" id="504805"/>
    <lineage>
        <taxon>Bacteria</taxon>
        <taxon>Bacillati</taxon>
        <taxon>Actinomycetota</taxon>
        <taxon>Actinomycetes</taxon>
        <taxon>Streptosporangiales</taxon>
        <taxon>Streptosporangiaceae</taxon>
        <taxon>Sinosporangium</taxon>
    </lineage>
</organism>
<keyword evidence="1" id="KW-0378">Hydrolase</keyword>
<keyword evidence="1" id="KW-0121">Carboxypeptidase</keyword>
<protein>
    <submittedName>
        <fullName evidence="1">D-alanyl-D-alanine carboxypeptidase</fullName>
    </submittedName>
</protein>
<evidence type="ECO:0000313" key="1">
    <source>
        <dbReference type="EMBL" id="SDH11602.1"/>
    </source>
</evidence>
<name>A0A1G7ZSC1_9ACTN</name>
<reference evidence="1 2" key="1">
    <citation type="submission" date="2016-10" db="EMBL/GenBank/DDBJ databases">
        <authorList>
            <person name="de Groot N.N."/>
        </authorList>
    </citation>
    <scope>NUCLEOTIDE SEQUENCE [LARGE SCALE GENOMIC DNA]</scope>
    <source>
        <strain evidence="1 2">CPCC 201354</strain>
    </source>
</reference>
<proteinExistence type="predicted"/>
<sequence>MKKTTPVSPEYGLGLQVFKTSCGKTVLGHGGGIPGWVTVSCATADGKVKLAASLNEVDFKDVKLIDKVVDSAFCG</sequence>
<evidence type="ECO:0000313" key="2">
    <source>
        <dbReference type="Proteomes" id="UP000198923"/>
    </source>
</evidence>
<dbReference type="STRING" id="504805.SAMN05421505_111183"/>
<dbReference type="AlphaFoldDB" id="A0A1G7ZSC1"/>
<keyword evidence="2" id="KW-1185">Reference proteome</keyword>
<dbReference type="GO" id="GO:0004180">
    <property type="term" value="F:carboxypeptidase activity"/>
    <property type="evidence" value="ECO:0007669"/>
    <property type="project" value="UniProtKB-KW"/>
</dbReference>